<accession>A0A072V2C3</accession>
<reference evidence="1 3" key="2">
    <citation type="journal article" date="2014" name="BMC Genomics">
        <title>An improved genome release (version Mt4.0) for the model legume Medicago truncatula.</title>
        <authorList>
            <person name="Tang H."/>
            <person name="Krishnakumar V."/>
            <person name="Bidwell S."/>
            <person name="Rosen B."/>
            <person name="Chan A."/>
            <person name="Zhou S."/>
            <person name="Gentzbittel L."/>
            <person name="Childs K.L."/>
            <person name="Yandell M."/>
            <person name="Gundlach H."/>
            <person name="Mayer K.F."/>
            <person name="Schwartz D.C."/>
            <person name="Town C.D."/>
        </authorList>
    </citation>
    <scope>GENOME REANNOTATION</scope>
    <source>
        <strain evidence="1">A17</strain>
        <strain evidence="2 3">cv. Jemalong A17</strain>
    </source>
</reference>
<dbReference type="EnsemblPlants" id="KEH36189">
    <property type="protein sequence ID" value="KEH36189"/>
    <property type="gene ID" value="MTR_3g112200"/>
</dbReference>
<dbReference type="Proteomes" id="UP000002051">
    <property type="component" value="Chromosome 3"/>
</dbReference>
<evidence type="ECO:0000313" key="1">
    <source>
        <dbReference type="EMBL" id="KEH36189.1"/>
    </source>
</evidence>
<evidence type="ECO:0000313" key="3">
    <source>
        <dbReference type="Proteomes" id="UP000002051"/>
    </source>
</evidence>
<organism evidence="1 3">
    <name type="scientific">Medicago truncatula</name>
    <name type="common">Barrel medic</name>
    <name type="synonym">Medicago tribuloides</name>
    <dbReference type="NCBI Taxonomy" id="3880"/>
    <lineage>
        <taxon>Eukaryota</taxon>
        <taxon>Viridiplantae</taxon>
        <taxon>Streptophyta</taxon>
        <taxon>Embryophyta</taxon>
        <taxon>Tracheophyta</taxon>
        <taxon>Spermatophyta</taxon>
        <taxon>Magnoliopsida</taxon>
        <taxon>eudicotyledons</taxon>
        <taxon>Gunneridae</taxon>
        <taxon>Pentapetalae</taxon>
        <taxon>rosids</taxon>
        <taxon>fabids</taxon>
        <taxon>Fabales</taxon>
        <taxon>Fabaceae</taxon>
        <taxon>Papilionoideae</taxon>
        <taxon>50 kb inversion clade</taxon>
        <taxon>NPAAA clade</taxon>
        <taxon>Hologalegina</taxon>
        <taxon>IRL clade</taxon>
        <taxon>Trifolieae</taxon>
        <taxon>Medicago</taxon>
    </lineage>
</organism>
<sequence>MTNHFWYYSMIQMSYLQVRRTIQCISNSLLILKATEHVDAPFIPKVGTTRFPRRCMVRGWCPSPRQGRPSGSKTTYKSIYIYLPLKALAGLEPEFSRIQDLSFYHQTKPFELNMAESSLHFRKNRKEEKGASSHGCKVKI</sequence>
<dbReference type="HOGENOM" id="CLU_1838097_0_0_1"/>
<evidence type="ECO:0000313" key="2">
    <source>
        <dbReference type="EnsemblPlants" id="KEH36189"/>
    </source>
</evidence>
<gene>
    <name evidence="1" type="ordered locus">MTR_3g112200</name>
</gene>
<name>A0A072V2C3_MEDTR</name>
<dbReference type="EMBL" id="CM001219">
    <property type="protein sequence ID" value="KEH36189.1"/>
    <property type="molecule type" value="Genomic_DNA"/>
</dbReference>
<proteinExistence type="predicted"/>
<keyword evidence="3" id="KW-1185">Reference proteome</keyword>
<dbReference type="AlphaFoldDB" id="A0A072V2C3"/>
<dbReference type="PaxDb" id="3880-AES68216"/>
<reference evidence="1 3" key="1">
    <citation type="journal article" date="2011" name="Nature">
        <title>The Medicago genome provides insight into the evolution of rhizobial symbioses.</title>
        <authorList>
            <person name="Young N.D."/>
            <person name="Debelle F."/>
            <person name="Oldroyd G.E."/>
            <person name="Geurts R."/>
            <person name="Cannon S.B."/>
            <person name="Udvardi M.K."/>
            <person name="Benedito V.A."/>
            <person name="Mayer K.F."/>
            <person name="Gouzy J."/>
            <person name="Schoof H."/>
            <person name="Van de Peer Y."/>
            <person name="Proost S."/>
            <person name="Cook D.R."/>
            <person name="Meyers B.C."/>
            <person name="Spannagl M."/>
            <person name="Cheung F."/>
            <person name="De Mita S."/>
            <person name="Krishnakumar V."/>
            <person name="Gundlach H."/>
            <person name="Zhou S."/>
            <person name="Mudge J."/>
            <person name="Bharti A.K."/>
            <person name="Murray J.D."/>
            <person name="Naoumkina M.A."/>
            <person name="Rosen B."/>
            <person name="Silverstein K.A."/>
            <person name="Tang H."/>
            <person name="Rombauts S."/>
            <person name="Zhao P.X."/>
            <person name="Zhou P."/>
            <person name="Barbe V."/>
            <person name="Bardou P."/>
            <person name="Bechner M."/>
            <person name="Bellec A."/>
            <person name="Berger A."/>
            <person name="Berges H."/>
            <person name="Bidwell S."/>
            <person name="Bisseling T."/>
            <person name="Choisne N."/>
            <person name="Couloux A."/>
            <person name="Denny R."/>
            <person name="Deshpande S."/>
            <person name="Dai X."/>
            <person name="Doyle J.J."/>
            <person name="Dudez A.M."/>
            <person name="Farmer A.D."/>
            <person name="Fouteau S."/>
            <person name="Franken C."/>
            <person name="Gibelin C."/>
            <person name="Gish J."/>
            <person name="Goldstein S."/>
            <person name="Gonzalez A.J."/>
            <person name="Green P.J."/>
            <person name="Hallab A."/>
            <person name="Hartog M."/>
            <person name="Hua A."/>
            <person name="Humphray S.J."/>
            <person name="Jeong D.H."/>
            <person name="Jing Y."/>
            <person name="Jocker A."/>
            <person name="Kenton S.M."/>
            <person name="Kim D.J."/>
            <person name="Klee K."/>
            <person name="Lai H."/>
            <person name="Lang C."/>
            <person name="Lin S."/>
            <person name="Macmil S.L."/>
            <person name="Magdelenat G."/>
            <person name="Matthews L."/>
            <person name="McCorrison J."/>
            <person name="Monaghan E.L."/>
            <person name="Mun J.H."/>
            <person name="Najar F.Z."/>
            <person name="Nicholson C."/>
            <person name="Noirot C."/>
            <person name="O'Bleness M."/>
            <person name="Paule C.R."/>
            <person name="Poulain J."/>
            <person name="Prion F."/>
            <person name="Qin B."/>
            <person name="Qu C."/>
            <person name="Retzel E.F."/>
            <person name="Riddle C."/>
            <person name="Sallet E."/>
            <person name="Samain S."/>
            <person name="Samson N."/>
            <person name="Sanders I."/>
            <person name="Saurat O."/>
            <person name="Scarpelli C."/>
            <person name="Schiex T."/>
            <person name="Segurens B."/>
            <person name="Severin A.J."/>
            <person name="Sherrier D.J."/>
            <person name="Shi R."/>
            <person name="Sims S."/>
            <person name="Singer S.R."/>
            <person name="Sinharoy S."/>
            <person name="Sterck L."/>
            <person name="Viollet A."/>
            <person name="Wang B.B."/>
            <person name="Wang K."/>
            <person name="Wang M."/>
            <person name="Wang X."/>
            <person name="Warfsmann J."/>
            <person name="Weissenbach J."/>
            <person name="White D.D."/>
            <person name="White J.D."/>
            <person name="Wiley G.B."/>
            <person name="Wincker P."/>
            <person name="Xing Y."/>
            <person name="Yang L."/>
            <person name="Yao Z."/>
            <person name="Ying F."/>
            <person name="Zhai J."/>
            <person name="Zhou L."/>
            <person name="Zuber A."/>
            <person name="Denarie J."/>
            <person name="Dixon R.A."/>
            <person name="May G.D."/>
            <person name="Schwartz D.C."/>
            <person name="Rogers J."/>
            <person name="Quetier F."/>
            <person name="Town C.D."/>
            <person name="Roe B.A."/>
        </authorList>
    </citation>
    <scope>NUCLEOTIDE SEQUENCE [LARGE SCALE GENOMIC DNA]</scope>
    <source>
        <strain evidence="1">A17</strain>
        <strain evidence="2 3">cv. Jemalong A17</strain>
    </source>
</reference>
<reference evidence="2" key="3">
    <citation type="submission" date="2015-04" db="UniProtKB">
        <authorList>
            <consortium name="EnsemblPlants"/>
        </authorList>
    </citation>
    <scope>IDENTIFICATION</scope>
    <source>
        <strain evidence="2">cv. Jemalong A17</strain>
    </source>
</reference>
<protein>
    <submittedName>
        <fullName evidence="1 2">Uncharacterized protein</fullName>
    </submittedName>
</protein>